<dbReference type="eggNOG" id="COG2227">
    <property type="taxonomic scope" value="Bacteria"/>
</dbReference>
<comment type="caution">
    <text evidence="2">The sequence shown here is derived from an EMBL/GenBank/DDBJ whole genome shotgun (WGS) entry which is preliminary data.</text>
</comment>
<dbReference type="RefSeq" id="WP_021699244.1">
    <property type="nucleotide sequence ID" value="NZ_BATI01000005.1"/>
</dbReference>
<evidence type="ECO:0000313" key="3">
    <source>
        <dbReference type="Proteomes" id="UP000016560"/>
    </source>
</evidence>
<dbReference type="CDD" id="cd02440">
    <property type="entry name" value="AdoMet_MTases"/>
    <property type="match status" value="1"/>
</dbReference>
<dbReference type="PANTHER" id="PTHR43464">
    <property type="entry name" value="METHYLTRANSFERASE"/>
    <property type="match status" value="1"/>
</dbReference>
<accession>U2ZI38</accession>
<proteinExistence type="predicted"/>
<name>U2ZI38_AQUA1</name>
<dbReference type="SUPFAM" id="SSF53335">
    <property type="entry name" value="S-adenosyl-L-methionine-dependent methyltransferases"/>
    <property type="match status" value="1"/>
</dbReference>
<dbReference type="InterPro" id="IPR013217">
    <property type="entry name" value="Methyltransf_12"/>
</dbReference>
<organism evidence="2 3">
    <name type="scientific">Aquipseudomonas alcaligenes (strain ATCC 14909 / DSM 50342 / CCUG 1425 / JCM 20561 / NBRC 14159 / NCIMB 9945 / NCTC 10367 / 1577)</name>
    <name type="common">Pseudomonas alcaligenes</name>
    <dbReference type="NCBI Taxonomy" id="1215092"/>
    <lineage>
        <taxon>Bacteria</taxon>
        <taxon>Pseudomonadati</taxon>
        <taxon>Pseudomonadota</taxon>
        <taxon>Gammaproteobacteria</taxon>
        <taxon>Pseudomonadales</taxon>
        <taxon>Pseudomonadaceae</taxon>
        <taxon>Aquipseudomonas</taxon>
    </lineage>
</organism>
<keyword evidence="3" id="KW-1185">Reference proteome</keyword>
<reference evidence="2" key="1">
    <citation type="submission" date="2024-09" db="EMBL/GenBank/DDBJ databases">
        <title>Whole genome shotgun sequence of Pseudomonas alcaligenes NBRC 14159.</title>
        <authorList>
            <person name="Yoshida I."/>
            <person name="Hosoyama A."/>
            <person name="Tsuchikane K."/>
            <person name="Noguchi M."/>
            <person name="Hirakata S."/>
            <person name="Ando Y."/>
            <person name="Ohji S."/>
            <person name="Yamazoe A."/>
            <person name="Yamazaki S."/>
            <person name="Fujita N."/>
        </authorList>
    </citation>
    <scope>NUCLEOTIDE SEQUENCE</scope>
    <source>
        <strain evidence="2">NBRC 14159</strain>
    </source>
</reference>
<dbReference type="Gene3D" id="3.40.50.150">
    <property type="entry name" value="Vaccinia Virus protein VP39"/>
    <property type="match status" value="1"/>
</dbReference>
<sequence>MNESFDVNRANWNERADLHAASPDYQVEQFVSQPEHLFEVVRFDLPRLGDIAGLRAVHLQCHIGTDTLSLARLGARVCGLDFSPASLAQARRLAERCGAAIDYVEASVYDAASVLPTESFDLVYTGIGALNWLPRIDGWARNVAALLKPGGRLFLREGHPLLFALDEDCEDQLVIGFPYFEHTEPTVWQDEHTYVETDQLLSAIITHEWNHGLGEIITALLRHGMQISALEEHDSIPWEALPGQMALGADGEWRLCSGRERVPLSYTLQAIKRRC</sequence>
<dbReference type="Proteomes" id="UP000016560">
    <property type="component" value="Unassembled WGS sequence"/>
</dbReference>
<dbReference type="PANTHER" id="PTHR43464:SF82">
    <property type="entry name" value="METHYLTRANSFERASE DOMAIN-CONTAINING PROTEIN"/>
    <property type="match status" value="1"/>
</dbReference>
<evidence type="ECO:0000259" key="1">
    <source>
        <dbReference type="Pfam" id="PF08242"/>
    </source>
</evidence>
<evidence type="ECO:0000313" key="2">
    <source>
        <dbReference type="EMBL" id="GAD61150.1"/>
    </source>
</evidence>
<dbReference type="GO" id="GO:0008168">
    <property type="term" value="F:methyltransferase activity"/>
    <property type="evidence" value="ECO:0007669"/>
    <property type="project" value="TreeGrafter"/>
</dbReference>
<dbReference type="AlphaFoldDB" id="U2ZI38"/>
<gene>
    <name evidence="2" type="ORF">PA6_005_00370</name>
</gene>
<feature type="domain" description="Methyltransferase type 12" evidence="1">
    <location>
        <begin position="58"/>
        <end position="153"/>
    </location>
</feature>
<dbReference type="Pfam" id="PF08242">
    <property type="entry name" value="Methyltransf_12"/>
    <property type="match status" value="1"/>
</dbReference>
<protein>
    <recommendedName>
        <fullName evidence="1">Methyltransferase type 12 domain-containing protein</fullName>
    </recommendedName>
</protein>
<dbReference type="InterPro" id="IPR029063">
    <property type="entry name" value="SAM-dependent_MTases_sf"/>
</dbReference>
<dbReference type="EMBL" id="BATI01000005">
    <property type="protein sequence ID" value="GAD61150.1"/>
    <property type="molecule type" value="Genomic_DNA"/>
</dbReference>
<dbReference type="STRING" id="43263.A0T30_08365"/>
<dbReference type="OrthoDB" id="8385759at2"/>